<dbReference type="EMBL" id="JARJLG010000001">
    <property type="protein sequence ID" value="KAJ7784948.1"/>
    <property type="molecule type" value="Genomic_DNA"/>
</dbReference>
<comment type="caution">
    <text evidence="2">The sequence shown here is derived from an EMBL/GenBank/DDBJ whole genome shotgun (WGS) entry which is preliminary data.</text>
</comment>
<sequence>MKQTNTVNTVVAIGCREMASTTLLCPAGEAISRWMRISREGISIGEMWGARKGSRRWEYHTPAVMPKRGREDIYNEWGGTGKKEVRKNVSSGPKYENENST</sequence>
<dbReference type="AlphaFoldDB" id="A0AAD7KK33"/>
<keyword evidence="3" id="KW-1185">Reference proteome</keyword>
<proteinExistence type="predicted"/>
<dbReference type="Proteomes" id="UP001215280">
    <property type="component" value="Unassembled WGS sequence"/>
</dbReference>
<feature type="region of interest" description="Disordered" evidence="1">
    <location>
        <begin position="75"/>
        <end position="101"/>
    </location>
</feature>
<protein>
    <submittedName>
        <fullName evidence="2">Uncharacterized protein</fullName>
    </submittedName>
</protein>
<reference evidence="2" key="1">
    <citation type="submission" date="2023-03" db="EMBL/GenBank/DDBJ databases">
        <title>Massive genome expansion in bonnet fungi (Mycena s.s.) driven by repeated elements and novel gene families across ecological guilds.</title>
        <authorList>
            <consortium name="Lawrence Berkeley National Laboratory"/>
            <person name="Harder C.B."/>
            <person name="Miyauchi S."/>
            <person name="Viragh M."/>
            <person name="Kuo A."/>
            <person name="Thoen E."/>
            <person name="Andreopoulos B."/>
            <person name="Lu D."/>
            <person name="Skrede I."/>
            <person name="Drula E."/>
            <person name="Henrissat B."/>
            <person name="Morin E."/>
            <person name="Kohler A."/>
            <person name="Barry K."/>
            <person name="LaButti K."/>
            <person name="Morin E."/>
            <person name="Salamov A."/>
            <person name="Lipzen A."/>
            <person name="Mereny Z."/>
            <person name="Hegedus B."/>
            <person name="Baldrian P."/>
            <person name="Stursova M."/>
            <person name="Weitz H."/>
            <person name="Taylor A."/>
            <person name="Grigoriev I.V."/>
            <person name="Nagy L.G."/>
            <person name="Martin F."/>
            <person name="Kauserud H."/>
        </authorList>
    </citation>
    <scope>NUCLEOTIDE SEQUENCE</scope>
    <source>
        <strain evidence="2">CBHHK188m</strain>
    </source>
</reference>
<evidence type="ECO:0000313" key="3">
    <source>
        <dbReference type="Proteomes" id="UP001215280"/>
    </source>
</evidence>
<organism evidence="2 3">
    <name type="scientific">Mycena maculata</name>
    <dbReference type="NCBI Taxonomy" id="230809"/>
    <lineage>
        <taxon>Eukaryota</taxon>
        <taxon>Fungi</taxon>
        <taxon>Dikarya</taxon>
        <taxon>Basidiomycota</taxon>
        <taxon>Agaricomycotina</taxon>
        <taxon>Agaricomycetes</taxon>
        <taxon>Agaricomycetidae</taxon>
        <taxon>Agaricales</taxon>
        <taxon>Marasmiineae</taxon>
        <taxon>Mycenaceae</taxon>
        <taxon>Mycena</taxon>
    </lineage>
</organism>
<name>A0AAD7KK33_9AGAR</name>
<dbReference type="PROSITE" id="PS51257">
    <property type="entry name" value="PROKAR_LIPOPROTEIN"/>
    <property type="match status" value="1"/>
</dbReference>
<gene>
    <name evidence="2" type="ORF">DFH07DRAFT_763566</name>
</gene>
<accession>A0AAD7KK33</accession>
<evidence type="ECO:0000256" key="1">
    <source>
        <dbReference type="SAM" id="MobiDB-lite"/>
    </source>
</evidence>
<evidence type="ECO:0000313" key="2">
    <source>
        <dbReference type="EMBL" id="KAJ7784948.1"/>
    </source>
</evidence>